<evidence type="ECO:0000313" key="1">
    <source>
        <dbReference type="EMBL" id="GLB34569.1"/>
    </source>
</evidence>
<dbReference type="AlphaFoldDB" id="A0A9P3UHW3"/>
<dbReference type="Gene3D" id="3.80.10.10">
    <property type="entry name" value="Ribonuclease Inhibitor"/>
    <property type="match status" value="1"/>
</dbReference>
<dbReference type="OrthoDB" id="3347347at2759"/>
<name>A0A9P3UHW3_LYOSH</name>
<keyword evidence="2" id="KW-1185">Reference proteome</keyword>
<dbReference type="SUPFAM" id="SSF52047">
    <property type="entry name" value="RNI-like"/>
    <property type="match status" value="1"/>
</dbReference>
<accession>A0A9P3UHW3</accession>
<gene>
    <name evidence="1" type="ORF">LshimejAT787_0201340</name>
</gene>
<evidence type="ECO:0000313" key="2">
    <source>
        <dbReference type="Proteomes" id="UP001063166"/>
    </source>
</evidence>
<dbReference type="InterPro" id="IPR032675">
    <property type="entry name" value="LRR_dom_sf"/>
</dbReference>
<dbReference type="EMBL" id="BRPK01000002">
    <property type="protein sequence ID" value="GLB34569.1"/>
    <property type="molecule type" value="Genomic_DNA"/>
</dbReference>
<reference evidence="1" key="1">
    <citation type="submission" date="2022-07" db="EMBL/GenBank/DDBJ databases">
        <title>The genome of Lyophyllum shimeji provides insight into the initial evolution of ectomycorrhizal fungal genome.</title>
        <authorList>
            <person name="Kobayashi Y."/>
            <person name="Shibata T."/>
            <person name="Hirakawa H."/>
            <person name="Shigenobu S."/>
            <person name="Nishiyama T."/>
            <person name="Yamada A."/>
            <person name="Hasebe M."/>
            <person name="Kawaguchi M."/>
        </authorList>
    </citation>
    <scope>NUCLEOTIDE SEQUENCE</scope>
    <source>
        <strain evidence="1">AT787</strain>
    </source>
</reference>
<dbReference type="Proteomes" id="UP001063166">
    <property type="component" value="Unassembled WGS sequence"/>
</dbReference>
<organism evidence="1 2">
    <name type="scientific">Lyophyllum shimeji</name>
    <name type="common">Hon-shimeji</name>
    <name type="synonym">Tricholoma shimeji</name>
    <dbReference type="NCBI Taxonomy" id="47721"/>
    <lineage>
        <taxon>Eukaryota</taxon>
        <taxon>Fungi</taxon>
        <taxon>Dikarya</taxon>
        <taxon>Basidiomycota</taxon>
        <taxon>Agaricomycotina</taxon>
        <taxon>Agaricomycetes</taxon>
        <taxon>Agaricomycetidae</taxon>
        <taxon>Agaricales</taxon>
        <taxon>Tricholomatineae</taxon>
        <taxon>Lyophyllaceae</taxon>
        <taxon>Lyophyllum</taxon>
    </lineage>
</organism>
<evidence type="ECO:0008006" key="3">
    <source>
        <dbReference type="Google" id="ProtNLM"/>
    </source>
</evidence>
<sequence length="525" mass="59179">MMQLRSDVTARALSIPEIVQTILANLDVLESSDKRLLSTLRPDCQAALARAAQVCRHFSSPVLDILWKRMRSIIPLLRVGGIFVEESNPYQSHSEFPSHLWNRLEAYARRVKSLGDYYPPVIDDRIIIRIAQHLRGKCLLPMLETLAYTLCHHIQLLISPSLRNIYINYPRLPHPPEIWWVLDFLHALKTDSPLLERFACFGPWPCKIPSLLSGLKHLRSMRFHVCVAIEDHDLTAALSLPQLTELKLHASSSQPQIPRPIQVKTYSSRSLMVTANALTTADILSHLKATPLENLEIALIPAANGSPGQPSRLRDCLAHIPSWSGSLHTFAMEYSAASCIEPQNTAPLSRLLHPLRRAPQLQSLQIFYPHGISPSDADYLELSLAWPQLQFLALAFAPAGSKPRATFLTLQQFATRCPNLRSLAIHLDLSTLPPSPLIASHQLQYLYIYGPVGCSEPEVLARYLDALFPNLHSTVETNIKVPRWLSGEGRDREEWTKVEKLRKLCQTARKDDAERRRLAEICSLA</sequence>
<comment type="caution">
    <text evidence="1">The sequence shown here is derived from an EMBL/GenBank/DDBJ whole genome shotgun (WGS) entry which is preliminary data.</text>
</comment>
<protein>
    <recommendedName>
        <fullName evidence="3">F-box domain-containing protein</fullName>
    </recommendedName>
</protein>
<proteinExistence type="predicted"/>